<evidence type="ECO:0008006" key="4">
    <source>
        <dbReference type="Google" id="ProtNLM"/>
    </source>
</evidence>
<feature type="transmembrane region" description="Helical" evidence="1">
    <location>
        <begin position="82"/>
        <end position="105"/>
    </location>
</feature>
<evidence type="ECO:0000313" key="2">
    <source>
        <dbReference type="EMBL" id="KPM84812.1"/>
    </source>
</evidence>
<dbReference type="PANTHER" id="PTHR43471">
    <property type="entry name" value="ABC TRANSPORTER PERMEASE"/>
    <property type="match status" value="1"/>
</dbReference>
<sequence>MTQLHPKRLAQIAQFELVRLFLTKRGLLAVAAFAICWLLILRYPIAQSVTLISSPDFADFARQAFGAIGISKLLDWPESELAVYWLIALFSFPSFCLFLCSDQTVGDRQRGTLRFLSLRATRSEIIIGRFLGQLLILAALLFVTLMATVAMLGYREPSLLLSGLSRSFMLLFYLLVAVMPFIALMSFLNTFARSSRLAFVLAILFFAGGNIVIGLLTWQWPAFEVLNYIFPGYQLDLMAGQRAGVTLALGLPLLQTAVLLVAGERIFARSSL</sequence>
<proteinExistence type="predicted"/>
<keyword evidence="1" id="KW-1133">Transmembrane helix</keyword>
<dbReference type="GO" id="GO:0005886">
    <property type="term" value="C:plasma membrane"/>
    <property type="evidence" value="ECO:0007669"/>
    <property type="project" value="UniProtKB-SubCell"/>
</dbReference>
<feature type="transmembrane region" description="Helical" evidence="1">
    <location>
        <begin position="170"/>
        <end position="191"/>
    </location>
</feature>
<dbReference type="OrthoDB" id="6398332at2"/>
<evidence type="ECO:0000313" key="3">
    <source>
        <dbReference type="Proteomes" id="UP000050378"/>
    </source>
</evidence>
<gene>
    <name evidence="2" type="ORF">AOG27_03220</name>
</gene>
<accession>A0A0P7D873</accession>
<feature type="transmembrane region" description="Helical" evidence="1">
    <location>
        <begin position="198"/>
        <end position="220"/>
    </location>
</feature>
<evidence type="ECO:0000256" key="1">
    <source>
        <dbReference type="SAM" id="Phobius"/>
    </source>
</evidence>
<dbReference type="GO" id="GO:0140359">
    <property type="term" value="F:ABC-type transporter activity"/>
    <property type="evidence" value="ECO:0007669"/>
    <property type="project" value="InterPro"/>
</dbReference>
<keyword evidence="1" id="KW-0472">Membrane</keyword>
<dbReference type="AlphaFoldDB" id="A0A0P7D873"/>
<protein>
    <recommendedName>
        <fullName evidence="4">ABC-2 type transport system permease protein</fullName>
    </recommendedName>
</protein>
<feature type="transmembrane region" description="Helical" evidence="1">
    <location>
        <begin position="126"/>
        <end position="150"/>
    </location>
</feature>
<comment type="caution">
    <text evidence="2">The sequence shown here is derived from an EMBL/GenBank/DDBJ whole genome shotgun (WGS) entry which is preliminary data.</text>
</comment>
<keyword evidence="1" id="KW-0812">Transmembrane</keyword>
<feature type="transmembrane region" description="Helical" evidence="1">
    <location>
        <begin position="240"/>
        <end position="262"/>
    </location>
</feature>
<dbReference type="STRING" id="570156.AOG27_03220"/>
<dbReference type="EMBL" id="LJTC01000002">
    <property type="protein sequence ID" value="KPM84812.1"/>
    <property type="molecule type" value="Genomic_DNA"/>
</dbReference>
<dbReference type="PATRIC" id="fig|570156.3.peg.642"/>
<dbReference type="Pfam" id="PF12679">
    <property type="entry name" value="ABC2_membrane_2"/>
    <property type="match status" value="1"/>
</dbReference>
<organism evidence="2 3">
    <name type="scientific">Pseudoalteromonas lipolytica</name>
    <dbReference type="NCBI Taxonomy" id="570156"/>
    <lineage>
        <taxon>Bacteria</taxon>
        <taxon>Pseudomonadati</taxon>
        <taxon>Pseudomonadota</taxon>
        <taxon>Gammaproteobacteria</taxon>
        <taxon>Alteromonadales</taxon>
        <taxon>Pseudoalteromonadaceae</taxon>
        <taxon>Pseudoalteromonas</taxon>
    </lineage>
</organism>
<dbReference type="RefSeq" id="WP_054551569.1">
    <property type="nucleotide sequence ID" value="NZ_LJTC01000002.1"/>
</dbReference>
<reference evidence="2 3" key="1">
    <citation type="submission" date="2015-09" db="EMBL/GenBank/DDBJ databases">
        <title>Draft Genome Sequence of Pseudoalteromonas lipolytica UCD-48B.</title>
        <authorList>
            <person name="Krusor M."/>
            <person name="Coil D.A."/>
            <person name="Lang J.M."/>
            <person name="Eisen J.A."/>
            <person name="Alexiev A."/>
        </authorList>
    </citation>
    <scope>NUCLEOTIDE SEQUENCE [LARGE SCALE GENOMIC DNA]</scope>
    <source>
        <strain evidence="2 3">UCD-48B</strain>
    </source>
</reference>
<name>A0A0P7D873_9GAMM</name>
<feature type="transmembrane region" description="Helical" evidence="1">
    <location>
        <begin position="26"/>
        <end position="45"/>
    </location>
</feature>
<dbReference type="Proteomes" id="UP000050378">
    <property type="component" value="Unassembled WGS sequence"/>
</dbReference>